<feature type="signal peptide" evidence="1">
    <location>
        <begin position="1"/>
        <end position="22"/>
    </location>
</feature>
<dbReference type="PROSITE" id="PS51257">
    <property type="entry name" value="PROKAR_LIPOPROTEIN"/>
    <property type="match status" value="1"/>
</dbReference>
<feature type="chain" id="PRO_5047060714" evidence="1">
    <location>
        <begin position="23"/>
        <end position="219"/>
    </location>
</feature>
<sequence length="219" mass="25763">MTVLKKIGVVLNLLVSSIACYAQDAPVLVVKDPIDIMKSMKLEYKKPSGFDELRRSECFKSYPKLERIITCAYSQLRSTNQQLIVVTTLYRPLTKDDSVFMSRISPNRIKSLDWMHEANIKGNIEESLGKDSAQYWRKFVKYYPQDKVKKTFNADSAITYSVNLDLRNYYQSKYRYLDVLCVAKKRRGVMYFFYLYTEEGKKHFPDYRASFEGAFRYLD</sequence>
<gene>
    <name evidence="2" type="ORF">J2W55_003663</name>
</gene>
<protein>
    <submittedName>
        <fullName evidence="2">Uncharacterized protein</fullName>
    </submittedName>
</protein>
<keyword evidence="3" id="KW-1185">Reference proteome</keyword>
<name>A0ABU1TEH9_9SPHI</name>
<organism evidence="2 3">
    <name type="scientific">Mucilaginibacter pocheonensis</name>
    <dbReference type="NCBI Taxonomy" id="398050"/>
    <lineage>
        <taxon>Bacteria</taxon>
        <taxon>Pseudomonadati</taxon>
        <taxon>Bacteroidota</taxon>
        <taxon>Sphingobacteriia</taxon>
        <taxon>Sphingobacteriales</taxon>
        <taxon>Sphingobacteriaceae</taxon>
        <taxon>Mucilaginibacter</taxon>
    </lineage>
</organism>
<evidence type="ECO:0000313" key="2">
    <source>
        <dbReference type="EMBL" id="MDR6943810.1"/>
    </source>
</evidence>
<dbReference type="RefSeq" id="WP_310098708.1">
    <property type="nucleotide sequence ID" value="NZ_JAVDUU010000003.1"/>
</dbReference>
<dbReference type="EMBL" id="JAVDUU010000003">
    <property type="protein sequence ID" value="MDR6943810.1"/>
    <property type="molecule type" value="Genomic_DNA"/>
</dbReference>
<evidence type="ECO:0000313" key="3">
    <source>
        <dbReference type="Proteomes" id="UP001247620"/>
    </source>
</evidence>
<proteinExistence type="predicted"/>
<keyword evidence="1" id="KW-0732">Signal</keyword>
<comment type="caution">
    <text evidence="2">The sequence shown here is derived from an EMBL/GenBank/DDBJ whole genome shotgun (WGS) entry which is preliminary data.</text>
</comment>
<dbReference type="Proteomes" id="UP001247620">
    <property type="component" value="Unassembled WGS sequence"/>
</dbReference>
<reference evidence="2 3" key="1">
    <citation type="submission" date="2023-07" db="EMBL/GenBank/DDBJ databases">
        <title>Sorghum-associated microbial communities from plants grown in Nebraska, USA.</title>
        <authorList>
            <person name="Schachtman D."/>
        </authorList>
    </citation>
    <scope>NUCLEOTIDE SEQUENCE [LARGE SCALE GENOMIC DNA]</scope>
    <source>
        <strain evidence="2 3">3262</strain>
    </source>
</reference>
<accession>A0ABU1TEH9</accession>
<evidence type="ECO:0000256" key="1">
    <source>
        <dbReference type="SAM" id="SignalP"/>
    </source>
</evidence>